<dbReference type="InterPro" id="IPR006917">
    <property type="entry name" value="SOUL_heme-bd"/>
</dbReference>
<dbReference type="PANTHER" id="PTHR16135">
    <property type="entry name" value="REPRESSOR OF YIELD OF DENV PROTEIN"/>
    <property type="match status" value="1"/>
</dbReference>
<comment type="similarity">
    <text evidence="3">Belongs to the SHFL family.</text>
</comment>
<keyword evidence="5" id="KW-0963">Cytoplasm</keyword>
<keyword evidence="10" id="KW-1267">Proteomics identification</keyword>
<keyword evidence="9" id="KW-1185">Reference proteome</keyword>
<evidence type="ECO:0000256" key="6">
    <source>
        <dbReference type="ARBA" id="ARBA00022884"/>
    </source>
</evidence>
<dbReference type="PANTHER" id="PTHR16135:SF2">
    <property type="entry name" value="SHIFTLESS ANTIVIRAL INHIBITOR OF RIBOSOMAL FRAMESHIFTING PROTEIN"/>
    <property type="match status" value="1"/>
</dbReference>
<dbReference type="EMBL" id="QBIY01012028">
    <property type="protein sequence ID" value="RXN27462.1"/>
    <property type="molecule type" value="Genomic_DNA"/>
</dbReference>
<reference evidence="8 9" key="1">
    <citation type="submission" date="2018-03" db="EMBL/GenBank/DDBJ databases">
        <title>Draft genome sequence of Rohu Carp (Labeo rohita).</title>
        <authorList>
            <person name="Das P."/>
            <person name="Kushwaha B."/>
            <person name="Joshi C.G."/>
            <person name="Kumar D."/>
            <person name="Nagpure N.S."/>
            <person name="Sahoo L."/>
            <person name="Das S.P."/>
            <person name="Bit A."/>
            <person name="Patnaik S."/>
            <person name="Meher P.K."/>
            <person name="Jayasankar P."/>
            <person name="Koringa P.G."/>
            <person name="Patel N.V."/>
            <person name="Hinsu A.T."/>
            <person name="Kumar R."/>
            <person name="Pandey M."/>
            <person name="Agarwal S."/>
            <person name="Srivastava S."/>
            <person name="Singh M."/>
            <person name="Iquebal M.A."/>
            <person name="Jaiswal S."/>
            <person name="Angadi U.B."/>
            <person name="Kumar N."/>
            <person name="Raza M."/>
            <person name="Shah T.M."/>
            <person name="Rai A."/>
            <person name="Jena J.K."/>
        </authorList>
    </citation>
    <scope>NUCLEOTIDE SEQUENCE [LARGE SCALE GENOMIC DNA]</scope>
    <source>
        <strain evidence="8">DASCIFA01</strain>
        <tissue evidence="8">Testis</tissue>
    </source>
</reference>
<evidence type="ECO:0000256" key="1">
    <source>
        <dbReference type="ARBA" id="ARBA00004123"/>
    </source>
</evidence>
<dbReference type="GO" id="GO:0000932">
    <property type="term" value="C:P-body"/>
    <property type="evidence" value="ECO:0007669"/>
    <property type="project" value="UniProtKB-SubCell"/>
</dbReference>
<dbReference type="GO" id="GO:0075523">
    <property type="term" value="P:viral translational frameshifting"/>
    <property type="evidence" value="ECO:0007669"/>
    <property type="project" value="TreeGrafter"/>
</dbReference>
<dbReference type="GO" id="GO:1990825">
    <property type="term" value="F:sequence-specific mRNA binding"/>
    <property type="evidence" value="ECO:0007669"/>
    <property type="project" value="TreeGrafter"/>
</dbReference>
<gene>
    <name evidence="8" type="ORF">ROHU_020059</name>
</gene>
<dbReference type="STRING" id="84645.A0A498N6Z3"/>
<dbReference type="GO" id="GO:0043022">
    <property type="term" value="F:ribosome binding"/>
    <property type="evidence" value="ECO:0007669"/>
    <property type="project" value="TreeGrafter"/>
</dbReference>
<accession>A0A498N6Z3</accession>
<comment type="caution">
    <text evidence="8">The sequence shown here is derived from an EMBL/GenBank/DDBJ whole genome shotgun (WGS) entry which is preliminary data.</text>
</comment>
<dbReference type="SUPFAM" id="SSF55136">
    <property type="entry name" value="Probable bacterial effector-binding domain"/>
    <property type="match status" value="1"/>
</dbReference>
<evidence type="ECO:0000313" key="8">
    <source>
        <dbReference type="EMBL" id="RXN27462.1"/>
    </source>
</evidence>
<dbReference type="Pfam" id="PF15135">
    <property type="entry name" value="UPF0515"/>
    <property type="match status" value="1"/>
</dbReference>
<keyword evidence="6" id="KW-0694">RNA-binding</keyword>
<protein>
    <submittedName>
        <fullName evidence="8">Repressor of yield of DENV</fullName>
    </submittedName>
</protein>
<proteinExistence type="evidence at protein level"/>
<evidence type="ECO:0000256" key="3">
    <source>
        <dbReference type="ARBA" id="ARBA00005469"/>
    </source>
</evidence>
<comment type="subcellular location">
    <subcellularLocation>
        <location evidence="2">Cytoplasm</location>
        <location evidence="2">P-body</location>
    </subcellularLocation>
    <subcellularLocation>
        <location evidence="1">Nucleus</location>
    </subcellularLocation>
</comment>
<dbReference type="GO" id="GO:0045087">
    <property type="term" value="P:innate immune response"/>
    <property type="evidence" value="ECO:0007669"/>
    <property type="project" value="TreeGrafter"/>
</dbReference>
<dbReference type="InterPro" id="IPR026795">
    <property type="entry name" value="SHFL"/>
</dbReference>
<dbReference type="Gene3D" id="3.20.80.10">
    <property type="entry name" value="Regulatory factor, effector binding domain"/>
    <property type="match status" value="1"/>
</dbReference>
<keyword evidence="7" id="KW-0539">Nucleus</keyword>
<dbReference type="Pfam" id="PF04832">
    <property type="entry name" value="SOUL"/>
    <property type="match status" value="1"/>
</dbReference>
<organism evidence="8 9">
    <name type="scientific">Labeo rohita</name>
    <name type="common">Indian major carp</name>
    <name type="synonym">Cyprinus rohita</name>
    <dbReference type="NCBI Taxonomy" id="84645"/>
    <lineage>
        <taxon>Eukaryota</taxon>
        <taxon>Metazoa</taxon>
        <taxon>Chordata</taxon>
        <taxon>Craniata</taxon>
        <taxon>Vertebrata</taxon>
        <taxon>Euteleostomi</taxon>
        <taxon>Actinopterygii</taxon>
        <taxon>Neopterygii</taxon>
        <taxon>Teleostei</taxon>
        <taxon>Ostariophysi</taxon>
        <taxon>Cypriniformes</taxon>
        <taxon>Cyprinidae</taxon>
        <taxon>Labeoninae</taxon>
        <taxon>Labeonini</taxon>
        <taxon>Labeo</taxon>
    </lineage>
</organism>
<evidence type="ECO:0000256" key="5">
    <source>
        <dbReference type="ARBA" id="ARBA00022490"/>
    </source>
</evidence>
<comment type="similarity">
    <text evidence="4">Belongs to the HEBP family.</text>
</comment>
<dbReference type="AlphaFoldDB" id="A0A498N6Z3"/>
<evidence type="ECO:0000313" key="9">
    <source>
        <dbReference type="Proteomes" id="UP000290572"/>
    </source>
</evidence>
<name>A0A498N6Z3_LABRO</name>
<dbReference type="GO" id="GO:0005634">
    <property type="term" value="C:nucleus"/>
    <property type="evidence" value="ECO:0007669"/>
    <property type="project" value="UniProtKB-SubCell"/>
</dbReference>
<evidence type="ECO:0000256" key="4">
    <source>
        <dbReference type="ARBA" id="ARBA00009817"/>
    </source>
</evidence>
<sequence>MSEEVELEKSVRRLREKFHGLIEIDKAVLLMRRYGNNHRMVAMCVALMADNDREMDEEDRSALNNDPVAKNVVMKLKADEKQQELGARLRVLPLTEENKRMFDQAQANQIPSVIHQFACESCDRDWWRRVPQRKRVSRCHRCKKKYDPVPANKMWGIAEFNCPNCFRTFKGFGRMDGRSPCYGCRSAIFPTQILPPRKRNMLPGSRRRNQHSCLAEDCYNRMGVIVLLFAMTVDGRVGSCLMFYVLDLHLSGTPLVNPVTAQRQRNAFCLTWFVREMVMRYANMELPSAKIDMTAPVLIKVGDSVSTWQSSVYVLSFLLPSNYQANPPKPTNPSVYLTETPDMNVYVKSYGGWMLSFVSTSQAESLKTSLDKVQATYEEGYYYNVGYNRATENRTA</sequence>
<evidence type="ECO:0007829" key="10">
    <source>
        <dbReference type="PeptideAtlas" id="A0A498N6Z3"/>
    </source>
</evidence>
<evidence type="ECO:0000256" key="7">
    <source>
        <dbReference type="ARBA" id="ARBA00023242"/>
    </source>
</evidence>
<dbReference type="Proteomes" id="UP000290572">
    <property type="component" value="Unassembled WGS sequence"/>
</dbReference>
<dbReference type="InterPro" id="IPR011256">
    <property type="entry name" value="Reg_factor_effector_dom_sf"/>
</dbReference>
<evidence type="ECO:0000256" key="2">
    <source>
        <dbReference type="ARBA" id="ARBA00004201"/>
    </source>
</evidence>